<dbReference type="PROSITE" id="PS51257">
    <property type="entry name" value="PROKAR_LIPOPROTEIN"/>
    <property type="match status" value="1"/>
</dbReference>
<dbReference type="STRING" id="824.CGRAC_0974"/>
<keyword evidence="1" id="KW-0812">Transmembrane</keyword>
<keyword evidence="1" id="KW-1133">Transmembrane helix</keyword>
<evidence type="ECO:0008006" key="5">
    <source>
        <dbReference type="Google" id="ProtNLM"/>
    </source>
</evidence>
<dbReference type="AlphaFoldDB" id="C8PIW9"/>
<feature type="signal peptide" evidence="2">
    <location>
        <begin position="1"/>
        <end position="19"/>
    </location>
</feature>
<feature type="transmembrane region" description="Helical" evidence="1">
    <location>
        <begin position="177"/>
        <end position="203"/>
    </location>
</feature>
<evidence type="ECO:0000256" key="1">
    <source>
        <dbReference type="SAM" id="Phobius"/>
    </source>
</evidence>
<feature type="chain" id="PRO_5002989257" description="Lipoprotein" evidence="2">
    <location>
        <begin position="20"/>
        <end position="209"/>
    </location>
</feature>
<keyword evidence="2" id="KW-0732">Signal</keyword>
<accession>C8PIW9</accession>
<gene>
    <name evidence="3" type="ORF">CAMGR0001_1168</name>
</gene>
<reference evidence="3 4" key="1">
    <citation type="submission" date="2009-07" db="EMBL/GenBank/DDBJ databases">
        <authorList>
            <person name="Madupu R."/>
            <person name="Sebastian Y."/>
            <person name="Durkin A.S."/>
            <person name="Torralba M."/>
            <person name="Methe B."/>
            <person name="Sutton G.G."/>
            <person name="Strausberg R.L."/>
            <person name="Nelson K.E."/>
        </authorList>
    </citation>
    <scope>NUCLEOTIDE SEQUENCE [LARGE SCALE GENOMIC DNA]</scope>
    <source>
        <strain evidence="3 4">RM3268</strain>
    </source>
</reference>
<protein>
    <recommendedName>
        <fullName evidence="5">Lipoprotein</fullName>
    </recommendedName>
</protein>
<comment type="caution">
    <text evidence="3">The sequence shown here is derived from an EMBL/GenBank/DDBJ whole genome shotgun (WGS) entry which is preliminary data.</text>
</comment>
<evidence type="ECO:0000313" key="4">
    <source>
        <dbReference type="Proteomes" id="UP000005709"/>
    </source>
</evidence>
<keyword evidence="1" id="KW-0472">Membrane</keyword>
<dbReference type="Proteomes" id="UP000005709">
    <property type="component" value="Unassembled WGS sequence"/>
</dbReference>
<proteinExistence type="predicted"/>
<evidence type="ECO:0000256" key="2">
    <source>
        <dbReference type="SAM" id="SignalP"/>
    </source>
</evidence>
<dbReference type="EMBL" id="ACYG01000027">
    <property type="protein sequence ID" value="EEV16874.1"/>
    <property type="molecule type" value="Genomic_DNA"/>
</dbReference>
<keyword evidence="4" id="KW-1185">Reference proteome</keyword>
<name>C8PIW9_9BACT</name>
<organism evidence="3 4">
    <name type="scientific">Campylobacter gracilis RM3268</name>
    <dbReference type="NCBI Taxonomy" id="553220"/>
    <lineage>
        <taxon>Bacteria</taxon>
        <taxon>Pseudomonadati</taxon>
        <taxon>Campylobacterota</taxon>
        <taxon>Epsilonproteobacteria</taxon>
        <taxon>Campylobacterales</taxon>
        <taxon>Campylobacteraceae</taxon>
        <taxon>Campylobacter</taxon>
    </lineage>
</organism>
<sequence length="209" mass="22708">MKKFIAVLLAVLLVGCQCKQNVVPGANETPEKITAFFINDGKEYIVGEKLSYVLTDGSSLKNISEFYDGGYAKGLKREFVQIEVTDAKNGEARGSFSAFLNSAAGADVAKIKALANRIEIDEKKGEIEVIFNFDARVVQIKNLSEIMKPSDRLRSPIPANIEVRPERCEGNALLDTLGVIVAIPVIIVGVVLFLPVGAMEALAMQHSPR</sequence>
<evidence type="ECO:0000313" key="3">
    <source>
        <dbReference type="EMBL" id="EEV16874.1"/>
    </source>
</evidence>
<dbReference type="RefSeq" id="WP_005871722.1">
    <property type="nucleotide sequence ID" value="NZ_ACYG01000027.1"/>
</dbReference>